<proteinExistence type="inferred from homology"/>
<keyword evidence="2" id="KW-0238">DNA-binding</keyword>
<evidence type="ECO:0000259" key="4">
    <source>
        <dbReference type="PROSITE" id="PS51898"/>
    </source>
</evidence>
<keyword evidence="3" id="KW-0233">DNA recombination</keyword>
<feature type="domain" description="Tyr recombinase" evidence="4">
    <location>
        <begin position="154"/>
        <end position="338"/>
    </location>
</feature>
<dbReference type="SUPFAM" id="SSF56349">
    <property type="entry name" value="DNA breaking-rejoining enzymes"/>
    <property type="match status" value="1"/>
</dbReference>
<evidence type="ECO:0000256" key="3">
    <source>
        <dbReference type="ARBA" id="ARBA00023172"/>
    </source>
</evidence>
<dbReference type="Pfam" id="PF00589">
    <property type="entry name" value="Phage_integrase"/>
    <property type="match status" value="1"/>
</dbReference>
<dbReference type="InterPro" id="IPR011010">
    <property type="entry name" value="DNA_brk_join_enz"/>
</dbReference>
<dbReference type="Gene3D" id="1.10.443.10">
    <property type="entry name" value="Intergrase catalytic core"/>
    <property type="match status" value="1"/>
</dbReference>
<dbReference type="RefSeq" id="WP_344267039.1">
    <property type="nucleotide sequence ID" value="NZ_BAAAHV010000005.1"/>
</dbReference>
<evidence type="ECO:0000313" key="6">
    <source>
        <dbReference type="Proteomes" id="UP001597542"/>
    </source>
</evidence>
<dbReference type="Gene3D" id="1.10.150.130">
    <property type="match status" value="1"/>
</dbReference>
<dbReference type="InterPro" id="IPR050090">
    <property type="entry name" value="Tyrosine_recombinase_XerCD"/>
</dbReference>
<dbReference type="InterPro" id="IPR010998">
    <property type="entry name" value="Integrase_recombinase_N"/>
</dbReference>
<dbReference type="Proteomes" id="UP001597542">
    <property type="component" value="Unassembled WGS sequence"/>
</dbReference>
<reference evidence="6" key="1">
    <citation type="journal article" date="2019" name="Int. J. Syst. Evol. Microbiol.">
        <title>The Global Catalogue of Microorganisms (GCM) 10K type strain sequencing project: providing services to taxonomists for standard genome sequencing and annotation.</title>
        <authorList>
            <consortium name="The Broad Institute Genomics Platform"/>
            <consortium name="The Broad Institute Genome Sequencing Center for Infectious Disease"/>
            <person name="Wu L."/>
            <person name="Ma J."/>
        </authorList>
    </citation>
    <scope>NUCLEOTIDE SEQUENCE [LARGE SCALE GENOMIC DNA]</scope>
    <source>
        <strain evidence="6">CGMCC 4.7638</strain>
    </source>
</reference>
<dbReference type="InterPro" id="IPR013762">
    <property type="entry name" value="Integrase-like_cat_sf"/>
</dbReference>
<comment type="caution">
    <text evidence="5">The sequence shown here is derived from an EMBL/GenBank/DDBJ whole genome shotgun (WGS) entry which is preliminary data.</text>
</comment>
<comment type="similarity">
    <text evidence="1">Belongs to the 'phage' integrase family.</text>
</comment>
<gene>
    <name evidence="5" type="ORF">ACFSUT_41320</name>
</gene>
<evidence type="ECO:0000313" key="5">
    <source>
        <dbReference type="EMBL" id="MFD2486771.1"/>
    </source>
</evidence>
<protein>
    <submittedName>
        <fullName evidence="5">Tyrosine-type recombinase/integrase</fullName>
    </submittedName>
</protein>
<accession>A0ABW5IBI5</accession>
<dbReference type="InterPro" id="IPR002104">
    <property type="entry name" value="Integrase_catalytic"/>
</dbReference>
<dbReference type="PANTHER" id="PTHR30349">
    <property type="entry name" value="PHAGE INTEGRASE-RELATED"/>
    <property type="match status" value="1"/>
</dbReference>
<evidence type="ECO:0000256" key="2">
    <source>
        <dbReference type="ARBA" id="ARBA00023125"/>
    </source>
</evidence>
<organism evidence="5 6">
    <name type="scientific">Amycolatopsis albidoflavus</name>
    <dbReference type="NCBI Taxonomy" id="102226"/>
    <lineage>
        <taxon>Bacteria</taxon>
        <taxon>Bacillati</taxon>
        <taxon>Actinomycetota</taxon>
        <taxon>Actinomycetes</taxon>
        <taxon>Pseudonocardiales</taxon>
        <taxon>Pseudonocardiaceae</taxon>
        <taxon>Amycolatopsis</taxon>
    </lineage>
</organism>
<dbReference type="EMBL" id="JBHUKQ010000024">
    <property type="protein sequence ID" value="MFD2486771.1"/>
    <property type="molecule type" value="Genomic_DNA"/>
</dbReference>
<evidence type="ECO:0000256" key="1">
    <source>
        <dbReference type="ARBA" id="ARBA00008857"/>
    </source>
</evidence>
<sequence length="349" mass="38303">MTAEAGFAAAHEVNSHVADILTAQTILERLRVSPLELIETPAKVYIPTFAEYMPAVIAAASPNSVQTWRHYWRVLTEEWADRRIDEPTATEIGKLANDVQKRSALRENSRDGRGAKMTFIDAVRAFYNHAVSDKLIGRAENPAARVKKPRRHASLRRALSHQQLSDINEVAATTGNDPHLDTLLIRLHTETACRRGGALALRPVDLNDIDSTVRLYEKGGTSREQPVSPTLLAALTQHTELRNPNGISSDRLLRARNGTPMQAARYAALWSRLGQHLPWISAAGVTAHWLRYTTLTWVERNFGYAVAAAFAGHAGGYQTGTTLTYVSATIEEIATAVAALTGEPHPLVA</sequence>
<dbReference type="PROSITE" id="PS51898">
    <property type="entry name" value="TYR_RECOMBINASE"/>
    <property type="match status" value="1"/>
</dbReference>
<name>A0ABW5IBI5_9PSEU</name>
<dbReference type="PANTHER" id="PTHR30349:SF41">
    <property type="entry name" value="INTEGRASE_RECOMBINASE PROTEIN MJ0367-RELATED"/>
    <property type="match status" value="1"/>
</dbReference>
<keyword evidence="6" id="KW-1185">Reference proteome</keyword>